<proteinExistence type="inferred from homology"/>
<feature type="domain" description="Membrane transport protein MMPL" evidence="8">
    <location>
        <begin position="47"/>
        <end position="366"/>
    </location>
</feature>
<organism evidence="9 10">
    <name type="scientific">Geobacillus subterraneus</name>
    <dbReference type="NCBI Taxonomy" id="129338"/>
    <lineage>
        <taxon>Bacteria</taxon>
        <taxon>Bacillati</taxon>
        <taxon>Bacillota</taxon>
        <taxon>Bacilli</taxon>
        <taxon>Bacillales</taxon>
        <taxon>Anoxybacillaceae</taxon>
        <taxon>Geobacillus</taxon>
    </lineage>
</organism>
<feature type="transmembrane region" description="Helical" evidence="7">
    <location>
        <begin position="872"/>
        <end position="891"/>
    </location>
</feature>
<evidence type="ECO:0000256" key="3">
    <source>
        <dbReference type="ARBA" id="ARBA00022475"/>
    </source>
</evidence>
<keyword evidence="4 7" id="KW-0812">Transmembrane</keyword>
<dbReference type="Pfam" id="PF03176">
    <property type="entry name" value="MMPL"/>
    <property type="match status" value="2"/>
</dbReference>
<feature type="transmembrane region" description="Helical" evidence="7">
    <location>
        <begin position="9"/>
        <end position="26"/>
    </location>
</feature>
<dbReference type="Gene3D" id="1.20.1640.10">
    <property type="entry name" value="Multidrug efflux transporter AcrB transmembrane domain"/>
    <property type="match status" value="2"/>
</dbReference>
<feature type="transmembrane region" description="Helical" evidence="7">
    <location>
        <begin position="999"/>
        <end position="1023"/>
    </location>
</feature>
<keyword evidence="3" id="KW-1003">Cell membrane</keyword>
<dbReference type="AlphaFoldDB" id="A0A679FLE6"/>
<evidence type="ECO:0000313" key="9">
    <source>
        <dbReference type="EMBL" id="BBW95335.1"/>
    </source>
</evidence>
<evidence type="ECO:0000256" key="1">
    <source>
        <dbReference type="ARBA" id="ARBA00004651"/>
    </source>
</evidence>
<dbReference type="NCBIfam" id="TIGR03057">
    <property type="entry name" value="xxxLxxG_by_4"/>
    <property type="match status" value="2"/>
</dbReference>
<dbReference type="RefSeq" id="WP_033844275.1">
    <property type="nucleotide sequence ID" value="NZ_AP022557.1"/>
</dbReference>
<feature type="transmembrane region" description="Helical" evidence="7">
    <location>
        <begin position="973"/>
        <end position="993"/>
    </location>
</feature>
<sequence length="1054" mass="113166">MRAIIKGKWFVFIGWIIIAAVLMMTAPNMGELVREKGQLSVPDGYSSSLAAKWIKEANEQENKEHERSAVLVFYQKDGLTAQDKREIEQAVQALEKKKSELHITEIVSPLSNKELEKKLVSKDGTTMLISISIDPAGRAAKQLTDALYQAVDGVKVEHYFTGGWMIDEDVVTSSLEGVKKTEGITVVFILIVLLAVFRSPVASLIPLLTVGATYVVSQSIVAFLVDEANFPLSTFTQTFLVAVLFGIGTDYCILLLSRFKEELAKHGDRTEAVIATYRTAGKTVAASGLAVMIGFAAIGLSTFQLYQSAAAVAVGVAVLLMALMTLVPFFMAVLGEKLFWPVRGKLEHGQSRLWLAAGRFAFARPLLALAIVAAVTVPVLVTYDGKLSFDSMEEIGDHYRSVKAFDIIADHFHPGDAMPTQIVLKSKEPLDSKEGMALIEKISREVETVDGVASVRSATRPTGEPIKELFVTEQAKQLKNGLGAGKDGIEKIGAGLETASNRLSASAPQLKQASSGIGQLVSGTERLENGLRQLQSGLSQIEQGVRRGAIGAGELKNGLATLRANAKKLQDGATQLLSGYKQAEQGLAAISGQYRQVETGLRAIADQLAAVQTLLAQVEQSHPELAQDAQYQQAKMTVASLVGQTNEMAKGVAKLNGVLDQTRTGLAKANESFAQLAAGQAAINGGLDRIIAGLGELEARLTKAADGQQQAVDQLPRFASGLEQVNGGQRQLLEHFSALGGQLGQLVNGLDQSASGLQKVASGLGTAETYLTDLSSAPAKDMAGWHMPKAALESKEFAQAKDAYMSKDRRIVTFDVIFKENPYSISALGRIDDIRAAAKRAVKEAKLDGVSIAVGGVTSTYADLRAISNADYRHTAVLMLAGIAIVLAALLRSLIMPLYLILSLVLTYYTSMAVTELIFVNGLGYAGLNWAVSFFAFVLLMALGIDYSIFLMDRFNEYRDRPVREAMLSAMGHMGTVIISAAVILGGTFAAMYPSGVLSLLQIATIVLTGLLLYALVVLPLFVPVMVRTFGRANWWPFGQPVSEADGLEQQKIS</sequence>
<gene>
    <name evidence="9" type="ORF">GsuE55_01680</name>
</gene>
<evidence type="ECO:0000256" key="2">
    <source>
        <dbReference type="ARBA" id="ARBA00010157"/>
    </source>
</evidence>
<feature type="transmembrane region" description="Helical" evidence="7">
    <location>
        <begin position="898"/>
        <end position="919"/>
    </location>
</feature>
<feature type="transmembrane region" description="Helical" evidence="7">
    <location>
        <begin position="237"/>
        <end position="256"/>
    </location>
</feature>
<reference evidence="10" key="1">
    <citation type="journal article" date="2020" name="Microbiol. Resour. Announc.">
        <title>Complete Genome Sequence of Geobacillus sp. Strain E55-1, Isolated from Mine Geyser in Japan.</title>
        <authorList>
            <person name="Miyazaki K."/>
            <person name="Hase E."/>
            <person name="Tokito N."/>
        </authorList>
    </citation>
    <scope>NUCLEOTIDE SEQUENCE [LARGE SCALE GENOMIC DNA]</scope>
    <source>
        <strain evidence="10">E55-1</strain>
    </source>
</reference>
<feature type="transmembrane region" description="Helical" evidence="7">
    <location>
        <begin position="312"/>
        <end position="340"/>
    </location>
</feature>
<dbReference type="Gene3D" id="1.10.287.1490">
    <property type="match status" value="1"/>
</dbReference>
<protein>
    <submittedName>
        <fullName evidence="9">Transporter</fullName>
    </submittedName>
</protein>
<dbReference type="InterPro" id="IPR050545">
    <property type="entry name" value="Mycobact_MmpL"/>
</dbReference>
<dbReference type="InterPro" id="IPR004869">
    <property type="entry name" value="MMPL_dom"/>
</dbReference>
<evidence type="ECO:0000256" key="4">
    <source>
        <dbReference type="ARBA" id="ARBA00022692"/>
    </source>
</evidence>
<dbReference type="PANTHER" id="PTHR33406">
    <property type="entry name" value="MEMBRANE PROTEIN MJ1562-RELATED"/>
    <property type="match status" value="1"/>
</dbReference>
<feature type="transmembrane region" description="Helical" evidence="7">
    <location>
        <begin position="931"/>
        <end position="952"/>
    </location>
</feature>
<evidence type="ECO:0000256" key="6">
    <source>
        <dbReference type="ARBA" id="ARBA00023136"/>
    </source>
</evidence>
<keyword evidence="5 7" id="KW-1133">Transmembrane helix</keyword>
<dbReference type="InterPro" id="IPR023908">
    <property type="entry name" value="xxxLxxG_rpt"/>
</dbReference>
<dbReference type="Proteomes" id="UP000501421">
    <property type="component" value="Chromosome"/>
</dbReference>
<comment type="subcellular location">
    <subcellularLocation>
        <location evidence="1">Cell membrane</location>
        <topology evidence="1">Multi-pass membrane protein</topology>
    </subcellularLocation>
</comment>
<dbReference type="SUPFAM" id="SSF82866">
    <property type="entry name" value="Multidrug efflux transporter AcrB transmembrane domain"/>
    <property type="match status" value="2"/>
</dbReference>
<keyword evidence="10" id="KW-1185">Reference proteome</keyword>
<name>A0A679FLE6_9BACL</name>
<comment type="similarity">
    <text evidence="2">Belongs to the resistance-nodulation-cell division (RND) (TC 2.A.6) family. MmpL subfamily.</text>
</comment>
<feature type="transmembrane region" description="Helical" evidence="7">
    <location>
        <begin position="361"/>
        <end position="383"/>
    </location>
</feature>
<feature type="domain" description="Membrane transport protein MMPL" evidence="8">
    <location>
        <begin position="766"/>
        <end position="1037"/>
    </location>
</feature>
<evidence type="ECO:0000256" key="7">
    <source>
        <dbReference type="SAM" id="Phobius"/>
    </source>
</evidence>
<feature type="transmembrane region" description="Helical" evidence="7">
    <location>
        <begin position="181"/>
        <end position="197"/>
    </location>
</feature>
<accession>A0A679FLE6</accession>
<evidence type="ECO:0000259" key="8">
    <source>
        <dbReference type="Pfam" id="PF03176"/>
    </source>
</evidence>
<keyword evidence="6 7" id="KW-0472">Membrane</keyword>
<feature type="transmembrane region" description="Helical" evidence="7">
    <location>
        <begin position="284"/>
        <end position="306"/>
    </location>
</feature>
<feature type="transmembrane region" description="Helical" evidence="7">
    <location>
        <begin position="204"/>
        <end position="225"/>
    </location>
</feature>
<dbReference type="PANTHER" id="PTHR33406:SF6">
    <property type="entry name" value="MEMBRANE PROTEIN YDGH-RELATED"/>
    <property type="match status" value="1"/>
</dbReference>
<evidence type="ECO:0000313" key="10">
    <source>
        <dbReference type="Proteomes" id="UP000501421"/>
    </source>
</evidence>
<dbReference type="GO" id="GO:0005886">
    <property type="term" value="C:plasma membrane"/>
    <property type="evidence" value="ECO:0007669"/>
    <property type="project" value="UniProtKB-SubCell"/>
</dbReference>
<dbReference type="SUPFAM" id="SSF58104">
    <property type="entry name" value="Methyl-accepting chemotaxis protein (MCP) signaling domain"/>
    <property type="match status" value="1"/>
</dbReference>
<dbReference type="EMBL" id="AP022557">
    <property type="protein sequence ID" value="BBW95335.1"/>
    <property type="molecule type" value="Genomic_DNA"/>
</dbReference>
<evidence type="ECO:0000256" key="5">
    <source>
        <dbReference type="ARBA" id="ARBA00022989"/>
    </source>
</evidence>